<gene>
    <name evidence="2" type="ORF">DICPUDRAFT_151403</name>
</gene>
<organism evidence="2 3">
    <name type="scientific">Dictyostelium purpureum</name>
    <name type="common">Slime mold</name>
    <dbReference type="NCBI Taxonomy" id="5786"/>
    <lineage>
        <taxon>Eukaryota</taxon>
        <taxon>Amoebozoa</taxon>
        <taxon>Evosea</taxon>
        <taxon>Eumycetozoa</taxon>
        <taxon>Dictyostelia</taxon>
        <taxon>Dictyosteliales</taxon>
        <taxon>Dictyosteliaceae</taxon>
        <taxon>Dictyostelium</taxon>
    </lineage>
</organism>
<dbReference type="GO" id="GO:0005739">
    <property type="term" value="C:mitochondrion"/>
    <property type="evidence" value="ECO:0000318"/>
    <property type="project" value="GO_Central"/>
</dbReference>
<dbReference type="STRING" id="5786.F0ZIR2"/>
<dbReference type="Proteomes" id="UP000001064">
    <property type="component" value="Unassembled WGS sequence"/>
</dbReference>
<name>F0ZIR2_DICPU</name>
<dbReference type="GeneID" id="10501174"/>
<evidence type="ECO:0000313" key="2">
    <source>
        <dbReference type="EMBL" id="EGC36169.1"/>
    </source>
</evidence>
<dbReference type="Pfam" id="PF00144">
    <property type="entry name" value="Beta-lactamase"/>
    <property type="match status" value="1"/>
</dbReference>
<dbReference type="SUPFAM" id="SSF56601">
    <property type="entry name" value="beta-lactamase/transpeptidase-like"/>
    <property type="match status" value="1"/>
</dbReference>
<evidence type="ECO:0000313" key="3">
    <source>
        <dbReference type="Proteomes" id="UP000001064"/>
    </source>
</evidence>
<reference evidence="3" key="1">
    <citation type="journal article" date="2011" name="Genome Biol.">
        <title>Comparative genomics of the social amoebae Dictyostelium discoideum and Dictyostelium purpureum.</title>
        <authorList>
            <consortium name="US DOE Joint Genome Institute (JGI-PGF)"/>
            <person name="Sucgang R."/>
            <person name="Kuo A."/>
            <person name="Tian X."/>
            <person name="Salerno W."/>
            <person name="Parikh A."/>
            <person name="Feasley C.L."/>
            <person name="Dalin E."/>
            <person name="Tu H."/>
            <person name="Huang E."/>
            <person name="Barry K."/>
            <person name="Lindquist E."/>
            <person name="Shapiro H."/>
            <person name="Bruce D."/>
            <person name="Schmutz J."/>
            <person name="Salamov A."/>
            <person name="Fey P."/>
            <person name="Gaudet P."/>
            <person name="Anjard C."/>
            <person name="Babu M.M."/>
            <person name="Basu S."/>
            <person name="Bushmanova Y."/>
            <person name="van der Wel H."/>
            <person name="Katoh-Kurasawa M."/>
            <person name="Dinh C."/>
            <person name="Coutinho P.M."/>
            <person name="Saito T."/>
            <person name="Elias M."/>
            <person name="Schaap P."/>
            <person name="Kay R.R."/>
            <person name="Henrissat B."/>
            <person name="Eichinger L."/>
            <person name="Rivero F."/>
            <person name="Putnam N.H."/>
            <person name="West C.M."/>
            <person name="Loomis W.F."/>
            <person name="Chisholm R.L."/>
            <person name="Shaulsky G."/>
            <person name="Strassmann J.E."/>
            <person name="Queller D.C."/>
            <person name="Kuspa A."/>
            <person name="Grigoriev I.V."/>
        </authorList>
    </citation>
    <scope>NUCLEOTIDE SEQUENCE [LARGE SCALE GENOMIC DNA]</scope>
    <source>
        <strain evidence="3">QSDP1</strain>
    </source>
</reference>
<dbReference type="PANTHER" id="PTHR46520:SF1">
    <property type="entry name" value="SERINE BETA-LACTAMASE-LIKE PROTEIN LACTB, MITOCHONDRIAL"/>
    <property type="match status" value="1"/>
</dbReference>
<evidence type="ECO:0000259" key="1">
    <source>
        <dbReference type="Pfam" id="PF00144"/>
    </source>
</evidence>
<dbReference type="RefSeq" id="XP_003287302.1">
    <property type="nucleotide sequence ID" value="XM_003287254.1"/>
</dbReference>
<dbReference type="Gene3D" id="3.40.710.10">
    <property type="entry name" value="DD-peptidase/beta-lactamase superfamily"/>
    <property type="match status" value="1"/>
</dbReference>
<dbReference type="MEROPS" id="S12.A27"/>
<dbReference type="GO" id="GO:0006508">
    <property type="term" value="P:proteolysis"/>
    <property type="evidence" value="ECO:0000318"/>
    <property type="project" value="GO_Central"/>
</dbReference>
<dbReference type="AlphaFoldDB" id="F0ZIR2"/>
<accession>F0ZIR2</accession>
<dbReference type="InterPro" id="IPR001466">
    <property type="entry name" value="Beta-lactam-related"/>
</dbReference>
<dbReference type="InParanoid" id="F0ZIR2"/>
<sequence>MNNIIKGASIILGSAIVGKSSYSLINCDENKTEHTSNLTTPPTTNKPKKCCSSKKKCIKKSNKIISNNHHNDNKEVNEKLTNSTKMRKDLAKEILSWKEANFVPGISVCIQNEGETIYKEAFGYSDIENAIPMNTSSKLRIASISKALTAIGLGVLMDEGKIKLEDSIQKYVPEFPKSPNYPDEELSVGDVASHLGGIRHYGKNRATEFYSVGKYKTSKEYNPHNHPNPLQMFINNPWVEDLNKTKPGHYYSYSTFGYTLLGLVIEEASGKDFLSFMREKVFKPCGMYSTLPDEHDTLIPGRSKQYALKFIPRSTQEIAVSGYNEPKVVLCNAEFTNSSYKWPGGGFISTAEDLCRLGSTLLIGNLLKTDTIKRLFTPNPPKTGKSPQEYATGWIYQKNNEVKNNDSGKGDIIYHTGNAVGGSTVLVTMPNERIVVTVLANQEKTSGSIAEFGFKLGRITSQYKDNYTE</sequence>
<dbReference type="KEGG" id="dpp:DICPUDRAFT_151403"/>
<dbReference type="GO" id="GO:0019216">
    <property type="term" value="P:regulation of lipid metabolic process"/>
    <property type="evidence" value="ECO:0000318"/>
    <property type="project" value="GO_Central"/>
</dbReference>
<keyword evidence="3" id="KW-1185">Reference proteome</keyword>
<dbReference type="PANTHER" id="PTHR46520">
    <property type="entry name" value="SERINE BETA-LACTAMASE-LIKE PROTEIN LACTB, MITOCHONDRIAL"/>
    <property type="match status" value="1"/>
</dbReference>
<protein>
    <recommendedName>
        <fullName evidence="1">Beta-lactamase-related domain-containing protein</fullName>
    </recommendedName>
</protein>
<dbReference type="OrthoDB" id="5946976at2759"/>
<dbReference type="eggNOG" id="ENOG502QQBX">
    <property type="taxonomic scope" value="Eukaryota"/>
</dbReference>
<dbReference type="FunCoup" id="F0ZIR2">
    <property type="interactions" value="45"/>
</dbReference>
<dbReference type="InterPro" id="IPR052794">
    <property type="entry name" value="Mito_Ser_Protease_LACTB"/>
</dbReference>
<dbReference type="InterPro" id="IPR012338">
    <property type="entry name" value="Beta-lactam/transpept-like"/>
</dbReference>
<proteinExistence type="predicted"/>
<dbReference type="EMBL" id="GL871035">
    <property type="protein sequence ID" value="EGC36169.1"/>
    <property type="molecule type" value="Genomic_DNA"/>
</dbReference>
<dbReference type="OMA" id="PWEYAIE"/>
<feature type="domain" description="Beta-lactamase-related" evidence="1">
    <location>
        <begin position="103"/>
        <end position="445"/>
    </location>
</feature>
<dbReference type="VEuPathDB" id="AmoebaDB:DICPUDRAFT_151403"/>
<dbReference type="GO" id="GO:0008233">
    <property type="term" value="F:peptidase activity"/>
    <property type="evidence" value="ECO:0000318"/>
    <property type="project" value="GO_Central"/>
</dbReference>